<dbReference type="OrthoDB" id="9789125at2"/>
<dbReference type="Gene3D" id="3.40.920.10">
    <property type="entry name" value="Pyruvate-ferredoxin oxidoreductase, PFOR, domain III"/>
    <property type="match status" value="1"/>
</dbReference>
<keyword evidence="1" id="KW-0560">Oxidoreductase</keyword>
<protein>
    <submittedName>
        <fullName evidence="3">Ferredoxin oxidoreductase gamma subunit</fullName>
    </submittedName>
</protein>
<dbReference type="InterPro" id="IPR002869">
    <property type="entry name" value="Pyrv_flavodox_OxRed_cen"/>
</dbReference>
<gene>
    <name evidence="3" type="primary">forG1</name>
    <name evidence="3" type="ordered locus">aq_1200</name>
</gene>
<dbReference type="InterPro" id="IPR019752">
    <property type="entry name" value="Pyrv/ketoisovalerate_OxRed_cat"/>
</dbReference>
<sequence length="241" mass="26669">MTQPVRRRINVRMPAIGGQGAVSAAHIMATAADHAGYYAVSNPFYGAEKRMAPSESYVRIGIEPIYDRGEVVYPDVIMVFHSQVITMGKSYTMPFYSGIKKNGLIIINAEEDLLSDEDKAFLEERNVKIFNFSATKFAVEIAGTELATNMAMIGAFFGITQIVGMESIEEGIKARFLKKFVASGGTASLDSAIERKFKKKLELIEKNIATARAAYEFANQWAKEQGIEPWLPKPEAVLQRA</sequence>
<dbReference type="KEGG" id="aae:aq_1200"/>
<dbReference type="NCBIfam" id="TIGR02175">
    <property type="entry name" value="PorC_KorC"/>
    <property type="match status" value="1"/>
</dbReference>
<dbReference type="InterPro" id="IPR051626">
    <property type="entry name" value="Oxidoreductase_gamma_subunit"/>
</dbReference>
<dbReference type="EnsemblBacteria" id="AAC07213">
    <property type="protein sequence ID" value="AAC07213"/>
    <property type="gene ID" value="aq_1200"/>
</dbReference>
<dbReference type="PIR" id="E70403">
    <property type="entry name" value="E70403"/>
</dbReference>
<evidence type="ECO:0000259" key="2">
    <source>
        <dbReference type="Pfam" id="PF01558"/>
    </source>
</evidence>
<evidence type="ECO:0000256" key="1">
    <source>
        <dbReference type="ARBA" id="ARBA00023002"/>
    </source>
</evidence>
<dbReference type="Proteomes" id="UP000000798">
    <property type="component" value="Chromosome"/>
</dbReference>
<dbReference type="STRING" id="224324.aq_1200"/>
<reference evidence="3 4" key="1">
    <citation type="journal article" date="1998" name="Nature">
        <title>The complete genome of the hyperthermophilic bacterium Aquifex aeolicus.</title>
        <authorList>
            <person name="Deckert G."/>
            <person name="Warren P.V."/>
            <person name="Gaasterland T."/>
            <person name="Young W.G."/>
            <person name="Lenox A.L."/>
            <person name="Graham D.E."/>
            <person name="Overbeek R."/>
            <person name="Snead M.A."/>
            <person name="Keller M."/>
            <person name="Aujay M."/>
            <person name="Huber R."/>
            <person name="Feldman R.A."/>
            <person name="Short J.M."/>
            <person name="Olson G.J."/>
            <person name="Swanson R.V."/>
        </authorList>
    </citation>
    <scope>NUCLEOTIDE SEQUENCE [LARGE SCALE GENOMIC DNA]</scope>
    <source>
        <strain evidence="3 4">VF5</strain>
    </source>
</reference>
<dbReference type="GO" id="GO:0016625">
    <property type="term" value="F:oxidoreductase activity, acting on the aldehyde or oxo group of donors, iron-sulfur protein as acceptor"/>
    <property type="evidence" value="ECO:0007669"/>
    <property type="project" value="InterPro"/>
</dbReference>
<feature type="domain" description="Pyruvate/ketoisovalerate oxidoreductase catalytic" evidence="2">
    <location>
        <begin position="17"/>
        <end position="180"/>
    </location>
</feature>
<keyword evidence="4" id="KW-1185">Reference proteome</keyword>
<evidence type="ECO:0000313" key="3">
    <source>
        <dbReference type="EMBL" id="AAC07213.1"/>
    </source>
</evidence>
<dbReference type="AlphaFoldDB" id="O67256"/>
<dbReference type="InParanoid" id="O67256"/>
<dbReference type="PANTHER" id="PTHR43366:SF1">
    <property type="entry name" value="PYRUVATE SYNTHASE SUBUNIT PORC"/>
    <property type="match status" value="1"/>
</dbReference>
<dbReference type="HOGENOM" id="CLU_087284_2_0_0"/>
<dbReference type="EMBL" id="AE000657">
    <property type="protein sequence ID" value="AAC07213.1"/>
    <property type="molecule type" value="Genomic_DNA"/>
</dbReference>
<dbReference type="PANTHER" id="PTHR43366">
    <property type="entry name" value="PYRUVATE SYNTHASE SUBUNIT PORC"/>
    <property type="match status" value="1"/>
</dbReference>
<dbReference type="PATRIC" id="fig|224324.8.peg.933"/>
<name>O67256_AQUAE</name>
<organism evidence="3 4">
    <name type="scientific">Aquifex aeolicus (strain VF5)</name>
    <dbReference type="NCBI Taxonomy" id="224324"/>
    <lineage>
        <taxon>Bacteria</taxon>
        <taxon>Pseudomonadati</taxon>
        <taxon>Aquificota</taxon>
        <taxon>Aquificia</taxon>
        <taxon>Aquificales</taxon>
        <taxon>Aquificaceae</taxon>
        <taxon>Aquifex</taxon>
    </lineage>
</organism>
<dbReference type="Pfam" id="PF01558">
    <property type="entry name" value="POR"/>
    <property type="match status" value="1"/>
</dbReference>
<dbReference type="InterPro" id="IPR011894">
    <property type="entry name" value="PorC_KorC"/>
</dbReference>
<accession>O67256</accession>
<evidence type="ECO:0000313" key="4">
    <source>
        <dbReference type="Proteomes" id="UP000000798"/>
    </source>
</evidence>
<dbReference type="SUPFAM" id="SSF53323">
    <property type="entry name" value="Pyruvate-ferredoxin oxidoreductase, PFOR, domain III"/>
    <property type="match status" value="1"/>
</dbReference>
<proteinExistence type="predicted"/>
<dbReference type="RefSeq" id="WP_010880758.1">
    <property type="nucleotide sequence ID" value="NC_000918.1"/>
</dbReference>
<dbReference type="eggNOG" id="COG1014">
    <property type="taxonomic scope" value="Bacteria"/>
</dbReference>